<evidence type="ECO:0000313" key="1">
    <source>
        <dbReference type="EMBL" id="KRG91270.1"/>
    </source>
</evidence>
<protein>
    <submittedName>
        <fullName evidence="1 2">Uncharacterized protein</fullName>
    </submittedName>
</protein>
<dbReference type="InParanoid" id="A0A0R0EBT4"/>
<dbReference type="Proteomes" id="UP000008827">
    <property type="component" value="Chromosome 20"/>
</dbReference>
<reference evidence="2" key="2">
    <citation type="submission" date="2018-02" db="UniProtKB">
        <authorList>
            <consortium name="EnsemblPlants"/>
        </authorList>
    </citation>
    <scope>IDENTIFICATION</scope>
    <source>
        <strain evidence="2">Williams 82</strain>
    </source>
</reference>
<accession>A0A0R0EBT4</accession>
<gene>
    <name evidence="1" type="ORF">GLYMA_20G144500</name>
</gene>
<sequence length="57" mass="6714">MVSVFVIMGEEAQERHFRSELHQRLMETMPATWIHLFALNAMDLPIRPRIFIIYAVG</sequence>
<name>A0A0R0EBT4_SOYBN</name>
<evidence type="ECO:0000313" key="2">
    <source>
        <dbReference type="EnsemblPlants" id="KRG91270"/>
    </source>
</evidence>
<reference evidence="1 2" key="1">
    <citation type="journal article" date="2010" name="Nature">
        <title>Genome sequence of the palaeopolyploid soybean.</title>
        <authorList>
            <person name="Schmutz J."/>
            <person name="Cannon S.B."/>
            <person name="Schlueter J."/>
            <person name="Ma J."/>
            <person name="Mitros T."/>
            <person name="Nelson W."/>
            <person name="Hyten D.L."/>
            <person name="Song Q."/>
            <person name="Thelen J.J."/>
            <person name="Cheng J."/>
            <person name="Xu D."/>
            <person name="Hellsten U."/>
            <person name="May G.D."/>
            <person name="Yu Y."/>
            <person name="Sakurai T."/>
            <person name="Umezawa T."/>
            <person name="Bhattacharyya M.K."/>
            <person name="Sandhu D."/>
            <person name="Valliyodan B."/>
            <person name="Lindquist E."/>
            <person name="Peto M."/>
            <person name="Grant D."/>
            <person name="Shu S."/>
            <person name="Goodstein D."/>
            <person name="Barry K."/>
            <person name="Futrell-Griggs M."/>
            <person name="Abernathy B."/>
            <person name="Du J."/>
            <person name="Tian Z."/>
            <person name="Zhu L."/>
            <person name="Gill N."/>
            <person name="Joshi T."/>
            <person name="Libault M."/>
            <person name="Sethuraman A."/>
            <person name="Zhang X.-C."/>
            <person name="Shinozaki K."/>
            <person name="Nguyen H.T."/>
            <person name="Wing R.A."/>
            <person name="Cregan P."/>
            <person name="Specht J."/>
            <person name="Grimwood J."/>
            <person name="Rokhsar D."/>
            <person name="Stacey G."/>
            <person name="Shoemaker R.C."/>
            <person name="Jackson S.A."/>
        </authorList>
    </citation>
    <scope>NUCLEOTIDE SEQUENCE [LARGE SCALE GENOMIC DNA]</scope>
    <source>
        <strain evidence="2">cv. Williams 82</strain>
        <tissue evidence="1">Callus</tissue>
    </source>
</reference>
<reference evidence="1" key="3">
    <citation type="submission" date="2018-07" db="EMBL/GenBank/DDBJ databases">
        <title>WGS assembly of Glycine max.</title>
        <authorList>
            <person name="Schmutz J."/>
            <person name="Cannon S."/>
            <person name="Schlueter J."/>
            <person name="Ma J."/>
            <person name="Mitros T."/>
            <person name="Nelson W."/>
            <person name="Hyten D."/>
            <person name="Song Q."/>
            <person name="Thelen J."/>
            <person name="Cheng J."/>
            <person name="Xu D."/>
            <person name="Hellsten U."/>
            <person name="May G."/>
            <person name="Yu Y."/>
            <person name="Sakurai T."/>
            <person name="Umezawa T."/>
            <person name="Bhattacharyya M."/>
            <person name="Sandhu D."/>
            <person name="Valliyodan B."/>
            <person name="Lindquist E."/>
            <person name="Peto M."/>
            <person name="Grant D."/>
            <person name="Shu S."/>
            <person name="Goodstein D."/>
            <person name="Barry K."/>
            <person name="Futrell-Griggs M."/>
            <person name="Abernathy B."/>
            <person name="Du J."/>
            <person name="Tian Z."/>
            <person name="Zhu L."/>
            <person name="Gill N."/>
            <person name="Joshi T."/>
            <person name="Libault M."/>
            <person name="Sethuraman A."/>
            <person name="Zhang X."/>
            <person name="Shinozaki K."/>
            <person name="Nguyen H."/>
            <person name="Wing R."/>
            <person name="Cregan P."/>
            <person name="Specht J."/>
            <person name="Grimwood J."/>
            <person name="Rokhsar D."/>
            <person name="Stacey G."/>
            <person name="Shoemaker R."/>
            <person name="Jackson S."/>
        </authorList>
    </citation>
    <scope>NUCLEOTIDE SEQUENCE</scope>
    <source>
        <tissue evidence="1">Callus</tissue>
    </source>
</reference>
<dbReference type="EnsemblPlants" id="KRG91270">
    <property type="protein sequence ID" value="KRG91270"/>
    <property type="gene ID" value="GLYMA_20G144500"/>
</dbReference>
<proteinExistence type="predicted"/>
<evidence type="ECO:0000313" key="3">
    <source>
        <dbReference type="Proteomes" id="UP000008827"/>
    </source>
</evidence>
<dbReference type="Gramene" id="KRG91270">
    <property type="protein sequence ID" value="KRG91270"/>
    <property type="gene ID" value="GLYMA_20G144500"/>
</dbReference>
<dbReference type="AlphaFoldDB" id="A0A0R0EBT4"/>
<organism evidence="1">
    <name type="scientific">Glycine max</name>
    <name type="common">Soybean</name>
    <name type="synonym">Glycine hispida</name>
    <dbReference type="NCBI Taxonomy" id="3847"/>
    <lineage>
        <taxon>Eukaryota</taxon>
        <taxon>Viridiplantae</taxon>
        <taxon>Streptophyta</taxon>
        <taxon>Embryophyta</taxon>
        <taxon>Tracheophyta</taxon>
        <taxon>Spermatophyta</taxon>
        <taxon>Magnoliopsida</taxon>
        <taxon>eudicotyledons</taxon>
        <taxon>Gunneridae</taxon>
        <taxon>Pentapetalae</taxon>
        <taxon>rosids</taxon>
        <taxon>fabids</taxon>
        <taxon>Fabales</taxon>
        <taxon>Fabaceae</taxon>
        <taxon>Papilionoideae</taxon>
        <taxon>50 kb inversion clade</taxon>
        <taxon>NPAAA clade</taxon>
        <taxon>indigoferoid/millettioid clade</taxon>
        <taxon>Phaseoleae</taxon>
        <taxon>Glycine</taxon>
        <taxon>Glycine subgen. Soja</taxon>
    </lineage>
</organism>
<keyword evidence="3" id="KW-1185">Reference proteome</keyword>
<dbReference type="EMBL" id="CM000853">
    <property type="protein sequence ID" value="KRG91270.1"/>
    <property type="molecule type" value="Genomic_DNA"/>
</dbReference>